<gene>
    <name evidence="1" type="ORF">A2831_01725</name>
</gene>
<proteinExistence type="predicted"/>
<evidence type="ECO:0000313" key="1">
    <source>
        <dbReference type="EMBL" id="OGN04200.1"/>
    </source>
</evidence>
<comment type="caution">
    <text evidence="1">The sequence shown here is derived from an EMBL/GenBank/DDBJ whole genome shotgun (WGS) entry which is preliminary data.</text>
</comment>
<reference evidence="1 2" key="1">
    <citation type="journal article" date="2016" name="Nat. Commun.">
        <title>Thousands of microbial genomes shed light on interconnected biogeochemical processes in an aquifer system.</title>
        <authorList>
            <person name="Anantharaman K."/>
            <person name="Brown C.T."/>
            <person name="Hug L.A."/>
            <person name="Sharon I."/>
            <person name="Castelle C.J."/>
            <person name="Probst A.J."/>
            <person name="Thomas B.C."/>
            <person name="Singh A."/>
            <person name="Wilkins M.J."/>
            <person name="Karaoz U."/>
            <person name="Brodie E.L."/>
            <person name="Williams K.H."/>
            <person name="Hubbard S.S."/>
            <person name="Banfield J.F."/>
        </authorList>
    </citation>
    <scope>NUCLEOTIDE SEQUENCE [LARGE SCALE GENOMIC DNA]</scope>
</reference>
<name>A0A1F8EV38_9BACT</name>
<dbReference type="EMBL" id="MGJI01000024">
    <property type="protein sequence ID" value="OGN04200.1"/>
    <property type="molecule type" value="Genomic_DNA"/>
</dbReference>
<sequence length="203" mass="22354">MTVQEKEPTINSVIEIFLPLGKNKPSLSDELQEVVSREAAEVAVRQVGGAVETARVNYAAARAIVTKVGSRAVADFAVSRCMEIYDANKNQFFSLDSNAALNAAISMLPYASPDLKERVIAAVAENGWYGRIESLANKYLNRGLTIEEVLALVNSYVNNKGVRAEHTEKELLRIARAYAPGKTAEVGSKIRQFVIDFERDDIY</sequence>
<organism evidence="1 2">
    <name type="scientific">Candidatus Yanofskybacteria bacterium RIFCSPHIGHO2_01_FULL_44_17</name>
    <dbReference type="NCBI Taxonomy" id="1802668"/>
    <lineage>
        <taxon>Bacteria</taxon>
        <taxon>Candidatus Yanofskyibacteriota</taxon>
    </lineage>
</organism>
<protein>
    <submittedName>
        <fullName evidence="1">Uncharacterized protein</fullName>
    </submittedName>
</protein>
<accession>A0A1F8EV38</accession>
<dbReference type="STRING" id="1802668.A2831_01725"/>
<dbReference type="Proteomes" id="UP000177507">
    <property type="component" value="Unassembled WGS sequence"/>
</dbReference>
<evidence type="ECO:0000313" key="2">
    <source>
        <dbReference type="Proteomes" id="UP000177507"/>
    </source>
</evidence>
<dbReference type="AlphaFoldDB" id="A0A1F8EV38"/>